<gene>
    <name evidence="1" type="ORF">FXF69_29795</name>
</gene>
<sequence>MPSLYEALTWTIDEPRRPREYVVHDGGELLANVTRVPVRRQDDAAMPYANPHAQYDETRTVVCVAGPDGTPYFYVDRTNDPMRPQPAYVVAPNGGLIGSVAVMTGGLGGVVKLMSGKRGGRYGLLDAQRDEVAFVTGPGMRNPNEEGTITDPGGTRIGSYLTAHSPYNDRRRRHTVRVFAPLPEPQRTLVLASLIGVELMTPAS</sequence>
<comment type="caution">
    <text evidence="1">The sequence shown here is derived from an EMBL/GenBank/DDBJ whole genome shotgun (WGS) entry which is preliminary data.</text>
</comment>
<name>A0A5D0NF47_9ACTN</name>
<dbReference type="Proteomes" id="UP000323380">
    <property type="component" value="Unassembled WGS sequence"/>
</dbReference>
<keyword evidence="2" id="KW-1185">Reference proteome</keyword>
<reference evidence="1 2" key="1">
    <citation type="submission" date="2019-08" db="EMBL/GenBank/DDBJ databases">
        <title>Actinomadura sp. nov. CYP1-5 isolated from mountain soil.</title>
        <authorList>
            <person name="Songsumanus A."/>
            <person name="Kuncharoen N."/>
            <person name="Kudo T."/>
            <person name="Yuki M."/>
            <person name="Igarashi Y."/>
            <person name="Tanasupawat S."/>
        </authorList>
    </citation>
    <scope>NUCLEOTIDE SEQUENCE [LARGE SCALE GENOMIC DNA]</scope>
    <source>
        <strain evidence="1 2">JCM 14158</strain>
    </source>
</reference>
<proteinExistence type="predicted"/>
<dbReference type="EMBL" id="VSFG01000007">
    <property type="protein sequence ID" value="TYB42953.1"/>
    <property type="molecule type" value="Genomic_DNA"/>
</dbReference>
<protein>
    <submittedName>
        <fullName evidence="1">Uncharacterized protein</fullName>
    </submittedName>
</protein>
<dbReference type="AlphaFoldDB" id="A0A5D0NF47"/>
<dbReference type="STRING" id="1220554.GCA_001552135_03962"/>
<evidence type="ECO:0000313" key="2">
    <source>
        <dbReference type="Proteomes" id="UP000323380"/>
    </source>
</evidence>
<organism evidence="1 2">
    <name type="scientific">Actinomadura chibensis</name>
    <dbReference type="NCBI Taxonomy" id="392828"/>
    <lineage>
        <taxon>Bacteria</taxon>
        <taxon>Bacillati</taxon>
        <taxon>Actinomycetota</taxon>
        <taxon>Actinomycetes</taxon>
        <taxon>Streptosporangiales</taxon>
        <taxon>Thermomonosporaceae</taxon>
        <taxon>Actinomadura</taxon>
    </lineage>
</organism>
<dbReference type="RefSeq" id="WP_067893255.1">
    <property type="nucleotide sequence ID" value="NZ_VSFG01000007.1"/>
</dbReference>
<accession>A0A5D0NF47</accession>
<evidence type="ECO:0000313" key="1">
    <source>
        <dbReference type="EMBL" id="TYB42953.1"/>
    </source>
</evidence>